<dbReference type="STRING" id="745411.B3C1_11002"/>
<evidence type="ECO:0000313" key="3">
    <source>
        <dbReference type="Proteomes" id="UP000006755"/>
    </source>
</evidence>
<evidence type="ECO:0000313" key="2">
    <source>
        <dbReference type="EMBL" id="EKE72355.1"/>
    </source>
</evidence>
<protein>
    <submittedName>
        <fullName evidence="2">Endonuclease/exonuclease/phosphatase</fullName>
    </submittedName>
</protein>
<reference evidence="2 3" key="1">
    <citation type="journal article" date="2012" name="J. Bacteriol.">
        <title>Genome Sequence of Gallaecimonas xiamenensis Type Strain 3-C-1.</title>
        <authorList>
            <person name="Lai Q."/>
            <person name="Wang L."/>
            <person name="Wang W."/>
            <person name="Shao Z."/>
        </authorList>
    </citation>
    <scope>NUCLEOTIDE SEQUENCE [LARGE SCALE GENOMIC DNA]</scope>
    <source>
        <strain evidence="2 3">3-C-1</strain>
    </source>
</reference>
<dbReference type="Pfam" id="PF03372">
    <property type="entry name" value="Exo_endo_phos"/>
    <property type="match status" value="1"/>
</dbReference>
<keyword evidence="2" id="KW-0269">Exonuclease</keyword>
<evidence type="ECO:0000259" key="1">
    <source>
        <dbReference type="Pfam" id="PF03372"/>
    </source>
</evidence>
<keyword evidence="2" id="KW-0255">Endonuclease</keyword>
<keyword evidence="3" id="KW-1185">Reference proteome</keyword>
<dbReference type="Gene3D" id="3.60.10.10">
    <property type="entry name" value="Endonuclease/exonuclease/phosphatase"/>
    <property type="match status" value="1"/>
</dbReference>
<dbReference type="GO" id="GO:0004519">
    <property type="term" value="F:endonuclease activity"/>
    <property type="evidence" value="ECO:0007669"/>
    <property type="project" value="UniProtKB-KW"/>
</dbReference>
<organism evidence="2 3">
    <name type="scientific">Gallaecimonas xiamenensis 3-C-1</name>
    <dbReference type="NCBI Taxonomy" id="745411"/>
    <lineage>
        <taxon>Bacteria</taxon>
        <taxon>Pseudomonadati</taxon>
        <taxon>Pseudomonadota</taxon>
        <taxon>Gammaproteobacteria</taxon>
        <taxon>Enterobacterales</taxon>
        <taxon>Gallaecimonadaceae</taxon>
        <taxon>Gallaecimonas</taxon>
    </lineage>
</organism>
<dbReference type="EMBL" id="AMRI01000014">
    <property type="protein sequence ID" value="EKE72355.1"/>
    <property type="molecule type" value="Genomic_DNA"/>
</dbReference>
<comment type="caution">
    <text evidence="2">The sequence shown here is derived from an EMBL/GenBank/DDBJ whole genome shotgun (WGS) entry which is preliminary data.</text>
</comment>
<accession>K2K4G8</accession>
<name>K2K4G8_9GAMM</name>
<sequence>MDADILLLNEFDYIADPQRGIRRFIDNYLGKDAYPYYYLAPVNTGVPLSADPSEVHGFGHYQGQYGMVLLSRFPVLTEQVRTFQHFCWAQMPGARQPQLDGHPYYPPEVWAELRLSSKSHWDIPLQVGRQRLHVLACHPTPPVFDGPERRNQHRNHDELRFWADYLATGRGDYIQDDAGIRGGFRGLSPFVLLGDLNADPERGEGAVGAITQLLKHEGINSGLLPVSPGGTERGRPAITADWGLRADYVLPSRRGIRVKGGGVFWPGQHQAQRALVEGPHSSDHRPVWLDMELI</sequence>
<dbReference type="InterPro" id="IPR005135">
    <property type="entry name" value="Endo/exonuclease/phosphatase"/>
</dbReference>
<dbReference type="InterPro" id="IPR036691">
    <property type="entry name" value="Endo/exonu/phosph_ase_sf"/>
</dbReference>
<gene>
    <name evidence="2" type="ORF">B3C1_11002</name>
</gene>
<dbReference type="SUPFAM" id="SSF56219">
    <property type="entry name" value="DNase I-like"/>
    <property type="match status" value="1"/>
</dbReference>
<dbReference type="Proteomes" id="UP000006755">
    <property type="component" value="Unassembled WGS sequence"/>
</dbReference>
<keyword evidence="2" id="KW-0378">Hydrolase</keyword>
<dbReference type="GO" id="GO:0004527">
    <property type="term" value="F:exonuclease activity"/>
    <property type="evidence" value="ECO:0007669"/>
    <property type="project" value="UniProtKB-KW"/>
</dbReference>
<keyword evidence="2" id="KW-0540">Nuclease</keyword>
<dbReference type="eggNOG" id="COG4222">
    <property type="taxonomic scope" value="Bacteria"/>
</dbReference>
<dbReference type="AlphaFoldDB" id="K2K4G8"/>
<dbReference type="PATRIC" id="fig|745411.4.peg.2160"/>
<feature type="domain" description="Endonuclease/exonuclease/phosphatase" evidence="1">
    <location>
        <begin position="2"/>
        <end position="284"/>
    </location>
</feature>
<proteinExistence type="predicted"/>